<evidence type="ECO:0000256" key="3">
    <source>
        <dbReference type="SAM" id="MobiDB-lite"/>
    </source>
</evidence>
<evidence type="ECO:0000313" key="5">
    <source>
        <dbReference type="EMBL" id="GAA3392657.1"/>
    </source>
</evidence>
<evidence type="ECO:0000256" key="1">
    <source>
        <dbReference type="ARBA" id="ARBA00001933"/>
    </source>
</evidence>
<gene>
    <name evidence="5" type="ORF">GCM10020369_55230</name>
</gene>
<dbReference type="InterPro" id="IPR036633">
    <property type="entry name" value="Prn/Lys/Arg_de-COase_C_sf"/>
</dbReference>
<protein>
    <recommendedName>
        <fullName evidence="4">Orn/Lys/Arg decarboxylase C-terminal domain-containing protein</fullName>
    </recommendedName>
</protein>
<dbReference type="SUPFAM" id="SSF55904">
    <property type="entry name" value="Ornithine decarboxylase C-terminal domain"/>
    <property type="match status" value="1"/>
</dbReference>
<dbReference type="InterPro" id="IPR052357">
    <property type="entry name" value="Orn_Lys_Arg_decarboxylase-I"/>
</dbReference>
<dbReference type="RefSeq" id="WP_345731144.1">
    <property type="nucleotide sequence ID" value="NZ_BAAAYN010000038.1"/>
</dbReference>
<dbReference type="Proteomes" id="UP001501676">
    <property type="component" value="Unassembled WGS sequence"/>
</dbReference>
<feature type="domain" description="Orn/Lys/Arg decarboxylase C-terminal" evidence="4">
    <location>
        <begin position="62"/>
        <end position="100"/>
    </location>
</feature>
<dbReference type="PANTHER" id="PTHR43277">
    <property type="entry name" value="ARGININE DECARBOXYLASE"/>
    <property type="match status" value="1"/>
</dbReference>
<name>A0ABP6T627_9ACTN</name>
<reference evidence="6" key="1">
    <citation type="journal article" date="2019" name="Int. J. Syst. Evol. Microbiol.">
        <title>The Global Catalogue of Microorganisms (GCM) 10K type strain sequencing project: providing services to taxonomists for standard genome sequencing and annotation.</title>
        <authorList>
            <consortium name="The Broad Institute Genomics Platform"/>
            <consortium name="The Broad Institute Genome Sequencing Center for Infectious Disease"/>
            <person name="Wu L."/>
            <person name="Ma J."/>
        </authorList>
    </citation>
    <scope>NUCLEOTIDE SEQUENCE [LARGE SCALE GENOMIC DNA]</scope>
    <source>
        <strain evidence="6">JCM 9458</strain>
    </source>
</reference>
<evidence type="ECO:0000313" key="6">
    <source>
        <dbReference type="Proteomes" id="UP001501676"/>
    </source>
</evidence>
<feature type="region of interest" description="Disordered" evidence="3">
    <location>
        <begin position="100"/>
        <end position="132"/>
    </location>
</feature>
<dbReference type="PANTHER" id="PTHR43277:SF4">
    <property type="entry name" value="ARGININE DECARBOXYLASE"/>
    <property type="match status" value="1"/>
</dbReference>
<comment type="cofactor">
    <cofactor evidence="1">
        <name>pyridoxal 5'-phosphate</name>
        <dbReference type="ChEBI" id="CHEBI:597326"/>
    </cofactor>
</comment>
<sequence length="138" mass="14803">MICSLSYADDNDAVERLAAAFEALAADPPSPDRPAPAVPPLDELNLEQAMPPRDAFFAKTQQVKDPVGRISAEMISPYPPGVPAVLPGERFNAAVVEYLRGQGGGHDDPGRRRPRAGDVPGRPRVAPPRVTTVARTIW</sequence>
<dbReference type="Gene3D" id="3.90.100.10">
    <property type="entry name" value="Orn/Lys/Arg decarboxylase, C-terminal domain"/>
    <property type="match status" value="1"/>
</dbReference>
<evidence type="ECO:0000259" key="4">
    <source>
        <dbReference type="Pfam" id="PF03711"/>
    </source>
</evidence>
<proteinExistence type="predicted"/>
<dbReference type="Pfam" id="PF03711">
    <property type="entry name" value="OKR_DC_1_C"/>
    <property type="match status" value="1"/>
</dbReference>
<comment type="caution">
    <text evidence="5">The sequence shown here is derived from an EMBL/GenBank/DDBJ whole genome shotgun (WGS) entry which is preliminary data.</text>
</comment>
<dbReference type="InterPro" id="IPR008286">
    <property type="entry name" value="Prn/Lys/Arg_de-COase_C"/>
</dbReference>
<feature type="compositionally biased region" description="Low complexity" evidence="3">
    <location>
        <begin position="117"/>
        <end position="132"/>
    </location>
</feature>
<evidence type="ECO:0000256" key="2">
    <source>
        <dbReference type="ARBA" id="ARBA00022898"/>
    </source>
</evidence>
<accession>A0ABP6T627</accession>
<keyword evidence="2" id="KW-0663">Pyridoxal phosphate</keyword>
<keyword evidence="6" id="KW-1185">Reference proteome</keyword>
<organism evidence="5 6">
    <name type="scientific">Cryptosporangium minutisporangium</name>
    <dbReference type="NCBI Taxonomy" id="113569"/>
    <lineage>
        <taxon>Bacteria</taxon>
        <taxon>Bacillati</taxon>
        <taxon>Actinomycetota</taxon>
        <taxon>Actinomycetes</taxon>
        <taxon>Cryptosporangiales</taxon>
        <taxon>Cryptosporangiaceae</taxon>
        <taxon>Cryptosporangium</taxon>
    </lineage>
</organism>
<dbReference type="EMBL" id="BAAAYN010000038">
    <property type="protein sequence ID" value="GAA3392657.1"/>
    <property type="molecule type" value="Genomic_DNA"/>
</dbReference>